<proteinExistence type="predicted"/>
<protein>
    <submittedName>
        <fullName evidence="1">Uncharacterized protein</fullName>
    </submittedName>
</protein>
<name>A0A396JVF7_MEDTR</name>
<dbReference type="AlphaFoldDB" id="A0A396JVF7"/>
<evidence type="ECO:0000313" key="2">
    <source>
        <dbReference type="Proteomes" id="UP000265566"/>
    </source>
</evidence>
<dbReference type="Proteomes" id="UP000265566">
    <property type="component" value="Chromosome 1"/>
</dbReference>
<comment type="caution">
    <text evidence="1">The sequence shown here is derived from an EMBL/GenBank/DDBJ whole genome shotgun (WGS) entry which is preliminary data.</text>
</comment>
<dbReference type="Gramene" id="rna2314">
    <property type="protein sequence ID" value="RHN78677.1"/>
    <property type="gene ID" value="gene2314"/>
</dbReference>
<organism evidence="1 2">
    <name type="scientific">Medicago truncatula</name>
    <name type="common">Barrel medic</name>
    <name type="synonym">Medicago tribuloides</name>
    <dbReference type="NCBI Taxonomy" id="3880"/>
    <lineage>
        <taxon>Eukaryota</taxon>
        <taxon>Viridiplantae</taxon>
        <taxon>Streptophyta</taxon>
        <taxon>Embryophyta</taxon>
        <taxon>Tracheophyta</taxon>
        <taxon>Spermatophyta</taxon>
        <taxon>Magnoliopsida</taxon>
        <taxon>eudicotyledons</taxon>
        <taxon>Gunneridae</taxon>
        <taxon>Pentapetalae</taxon>
        <taxon>rosids</taxon>
        <taxon>fabids</taxon>
        <taxon>Fabales</taxon>
        <taxon>Fabaceae</taxon>
        <taxon>Papilionoideae</taxon>
        <taxon>50 kb inversion clade</taxon>
        <taxon>NPAAA clade</taxon>
        <taxon>Hologalegina</taxon>
        <taxon>IRL clade</taxon>
        <taxon>Trifolieae</taxon>
        <taxon>Medicago</taxon>
    </lineage>
</organism>
<evidence type="ECO:0000313" key="1">
    <source>
        <dbReference type="EMBL" id="RHN78677.1"/>
    </source>
</evidence>
<gene>
    <name evidence="1" type="ORF">MtrunA17_Chr1g0168541</name>
</gene>
<accession>A0A396JVF7</accession>
<dbReference type="EMBL" id="PSQE01000001">
    <property type="protein sequence ID" value="RHN78677.1"/>
    <property type="molecule type" value="Genomic_DNA"/>
</dbReference>
<sequence>MVVVRRGAASAPPHLWLFGVSGFRRWFSWVLEKVDLVAVLVVLMKHCFCGNPLPQLAIWCMFHVACSFGDGSSLALLSPKSLVHTSHITLGTICCYFHNTMAQYYWVKCSPPILIYVM</sequence>
<reference evidence="2" key="1">
    <citation type="journal article" date="2018" name="Nat. Plants">
        <title>Whole-genome landscape of Medicago truncatula symbiotic genes.</title>
        <authorList>
            <person name="Pecrix Y."/>
            <person name="Staton S.E."/>
            <person name="Sallet E."/>
            <person name="Lelandais-Briere C."/>
            <person name="Moreau S."/>
            <person name="Carrere S."/>
            <person name="Blein T."/>
            <person name="Jardinaud M.F."/>
            <person name="Latrasse D."/>
            <person name="Zouine M."/>
            <person name="Zahm M."/>
            <person name="Kreplak J."/>
            <person name="Mayjonade B."/>
            <person name="Satge C."/>
            <person name="Perez M."/>
            <person name="Cauet S."/>
            <person name="Marande W."/>
            <person name="Chantry-Darmon C."/>
            <person name="Lopez-Roques C."/>
            <person name="Bouchez O."/>
            <person name="Berard A."/>
            <person name="Debelle F."/>
            <person name="Munos S."/>
            <person name="Bendahmane A."/>
            <person name="Berges H."/>
            <person name="Niebel A."/>
            <person name="Buitink J."/>
            <person name="Frugier F."/>
            <person name="Benhamed M."/>
            <person name="Crespi M."/>
            <person name="Gouzy J."/>
            <person name="Gamas P."/>
        </authorList>
    </citation>
    <scope>NUCLEOTIDE SEQUENCE [LARGE SCALE GENOMIC DNA]</scope>
    <source>
        <strain evidence="2">cv. Jemalong A17</strain>
    </source>
</reference>